<dbReference type="RefSeq" id="WP_353547880.1">
    <property type="nucleotide sequence ID" value="NZ_JAGKSB010000017.1"/>
</dbReference>
<protein>
    <submittedName>
        <fullName evidence="1">Uncharacterized protein</fullName>
    </submittedName>
</protein>
<name>A0A8T4HB92_9SPHI</name>
<comment type="caution">
    <text evidence="1">The sequence shown here is derived from an EMBL/GenBank/DDBJ whole genome shotgun (WGS) entry which is preliminary data.</text>
</comment>
<gene>
    <name evidence="1" type="ORF">J5U18_12550</name>
</gene>
<sequence>MKIILAAGTLLSCVACGGQTGDTKGVKDTLNLVELTNTANSGGRHFFLRIVNERLTDSSVVYTVKSLYEKDTVGLNFEFSNNIPAGVKTDGTVDEQQGFSEGSLKISSIGLESDKFVKALSTLLNTGSPTKMTDKVIMPTVYSSNKVAVDLSKIATYSFKIFIPNVTQVPAELFFKLDLYKKSIEFSEKSPEFRAGLVAAFTE</sequence>
<keyword evidence="2" id="KW-1185">Reference proteome</keyword>
<accession>A0A8T4HB92</accession>
<reference evidence="1" key="1">
    <citation type="submission" date="2021-03" db="EMBL/GenBank/DDBJ databases">
        <authorList>
            <person name="Lu T."/>
            <person name="Wang Q."/>
            <person name="Han X."/>
        </authorList>
    </citation>
    <scope>NUCLEOTIDE SEQUENCE</scope>
    <source>
        <strain evidence="1">WQ 2009</strain>
    </source>
</reference>
<dbReference type="AlphaFoldDB" id="A0A8T4HB92"/>
<dbReference type="Proteomes" id="UP000679691">
    <property type="component" value="Unassembled WGS sequence"/>
</dbReference>
<proteinExistence type="predicted"/>
<evidence type="ECO:0000313" key="1">
    <source>
        <dbReference type="EMBL" id="MBP3944370.1"/>
    </source>
</evidence>
<evidence type="ECO:0000313" key="2">
    <source>
        <dbReference type="Proteomes" id="UP000679691"/>
    </source>
</evidence>
<dbReference type="EMBL" id="JAGKSB010000017">
    <property type="protein sequence ID" value="MBP3944370.1"/>
    <property type="molecule type" value="Genomic_DNA"/>
</dbReference>
<organism evidence="1 2">
    <name type="scientific">Rhinopithecimicrobium faecis</name>
    <dbReference type="NCBI Taxonomy" id="2820698"/>
    <lineage>
        <taxon>Bacteria</taxon>
        <taxon>Pseudomonadati</taxon>
        <taxon>Bacteroidota</taxon>
        <taxon>Sphingobacteriia</taxon>
        <taxon>Sphingobacteriales</taxon>
        <taxon>Sphingobacteriaceae</taxon>
        <taxon>Rhinopithecimicrobium</taxon>
    </lineage>
</organism>